<feature type="domain" description="Biotin carboxylation" evidence="9">
    <location>
        <begin position="1"/>
        <end position="446"/>
    </location>
</feature>
<evidence type="ECO:0000313" key="10">
    <source>
        <dbReference type="EMBL" id="AWK72656.1"/>
    </source>
</evidence>
<keyword evidence="3" id="KW-0436">Ligase</keyword>
<evidence type="ECO:0000256" key="1">
    <source>
        <dbReference type="ARBA" id="ARBA00003761"/>
    </source>
</evidence>
<accession>A0A2S2BVI1</accession>
<protein>
    <recommendedName>
        <fullName evidence="2">biotin carboxylase</fullName>
        <ecNumber evidence="2">6.3.4.14</ecNumber>
    </recommendedName>
</protein>
<dbReference type="EC" id="6.3.4.14" evidence="2"/>
<dbReference type="Pfam" id="PF02786">
    <property type="entry name" value="CPSase_L_D2"/>
    <property type="match status" value="1"/>
</dbReference>
<dbReference type="KEGG" id="roz:CBI38_14855"/>
<dbReference type="EMBL" id="CP021354">
    <property type="protein sequence ID" value="AWK72656.1"/>
    <property type="molecule type" value="Genomic_DNA"/>
</dbReference>
<dbReference type="SUPFAM" id="SSF56059">
    <property type="entry name" value="Glutathione synthetase ATP-binding domain-like"/>
    <property type="match status" value="1"/>
</dbReference>
<dbReference type="InterPro" id="IPR005481">
    <property type="entry name" value="BC-like_N"/>
</dbReference>
<keyword evidence="5 7" id="KW-0067">ATP-binding</keyword>
<dbReference type="InterPro" id="IPR005482">
    <property type="entry name" value="Biotin_COase_C"/>
</dbReference>
<feature type="domain" description="ATP-grasp" evidence="8">
    <location>
        <begin position="119"/>
        <end position="317"/>
    </location>
</feature>
<dbReference type="Proteomes" id="UP000245711">
    <property type="component" value="Chromosome"/>
</dbReference>
<evidence type="ECO:0000259" key="9">
    <source>
        <dbReference type="PROSITE" id="PS50979"/>
    </source>
</evidence>
<dbReference type="NCBIfam" id="NF006367">
    <property type="entry name" value="PRK08591.1"/>
    <property type="match status" value="1"/>
</dbReference>
<evidence type="ECO:0000256" key="6">
    <source>
        <dbReference type="ARBA" id="ARBA00048600"/>
    </source>
</evidence>
<keyword evidence="4 7" id="KW-0547">Nucleotide-binding</keyword>
<dbReference type="PROSITE" id="PS50975">
    <property type="entry name" value="ATP_GRASP"/>
    <property type="match status" value="1"/>
</dbReference>
<evidence type="ECO:0000259" key="8">
    <source>
        <dbReference type="PROSITE" id="PS50975"/>
    </source>
</evidence>
<dbReference type="PROSITE" id="PS00866">
    <property type="entry name" value="CPSASE_1"/>
    <property type="match status" value="1"/>
</dbReference>
<dbReference type="PROSITE" id="PS50979">
    <property type="entry name" value="BC"/>
    <property type="match status" value="1"/>
</dbReference>
<dbReference type="SMART" id="SM00878">
    <property type="entry name" value="Biotin_carb_C"/>
    <property type="match status" value="1"/>
</dbReference>
<dbReference type="GO" id="GO:0004075">
    <property type="term" value="F:biotin carboxylase activity"/>
    <property type="evidence" value="ECO:0007669"/>
    <property type="project" value="UniProtKB-EC"/>
</dbReference>
<gene>
    <name evidence="10" type="ORF">CBI38_14855</name>
</gene>
<dbReference type="Gene3D" id="3.30.470.20">
    <property type="entry name" value="ATP-grasp fold, B domain"/>
    <property type="match status" value="1"/>
</dbReference>
<dbReference type="InterPro" id="IPR005479">
    <property type="entry name" value="CPAse_ATP-bd"/>
</dbReference>
<comment type="catalytic activity">
    <reaction evidence="6">
        <text>N(6)-biotinyl-L-lysyl-[protein] + hydrogencarbonate + ATP = N(6)-carboxybiotinyl-L-lysyl-[protein] + ADP + phosphate + H(+)</text>
        <dbReference type="Rhea" id="RHEA:13501"/>
        <dbReference type="Rhea" id="RHEA-COMP:10505"/>
        <dbReference type="Rhea" id="RHEA-COMP:10506"/>
        <dbReference type="ChEBI" id="CHEBI:15378"/>
        <dbReference type="ChEBI" id="CHEBI:17544"/>
        <dbReference type="ChEBI" id="CHEBI:30616"/>
        <dbReference type="ChEBI" id="CHEBI:43474"/>
        <dbReference type="ChEBI" id="CHEBI:83144"/>
        <dbReference type="ChEBI" id="CHEBI:83145"/>
        <dbReference type="ChEBI" id="CHEBI:456216"/>
        <dbReference type="EC" id="6.3.4.14"/>
    </reaction>
</comment>
<dbReference type="Pfam" id="PF00289">
    <property type="entry name" value="Biotin_carb_N"/>
    <property type="match status" value="1"/>
</dbReference>
<dbReference type="SUPFAM" id="SSF51246">
    <property type="entry name" value="Rudiment single hybrid motif"/>
    <property type="match status" value="1"/>
</dbReference>
<name>A0A2S2BVI1_9NOCA</name>
<dbReference type="RefSeq" id="WP_109329959.1">
    <property type="nucleotide sequence ID" value="NZ_CP021354.1"/>
</dbReference>
<sequence length="454" mass="49525">MRRVLIANRGEIAVRIVRACFDEGIESVLAVSDCDRDSLAAQLADRIVVIGPSSASDSYLSVDRIVAAALFADCDAIHPGYGFLSERTDLVEACAENGVTFIGPPAEVMRRSGDKLTARRTADELGIPTGSGTAGLLTVEDALAAADELNDYPLLLKASAGGGGRGMTVIRSREDVQQHFSRSSNEAERAFGDGTIYLERYVEFARHVEVQIMADTHGNVCHLGERDCSTQRRYQKLVEEAPAVGLPQDLLERVRNAAVDLAKGLGYVGAGTVEFLVDTERDDFVFLEVNARVQVEHPVTEMVTGIDIVREQLRVAQGLPLSFTQDSVTLGGHAIECRINAEDARNNFLPRPGRIDHWVAPQGAGIRVDTYAFPGAAIPPYYDSMIAKLIVHADTRQDAIDLMARALKKLRIEGVPTTVSLHSALMADKAFQHSPVTTKWLENEFLPTWEEQIS</sequence>
<evidence type="ECO:0000256" key="4">
    <source>
        <dbReference type="ARBA" id="ARBA00022741"/>
    </source>
</evidence>
<evidence type="ECO:0000256" key="2">
    <source>
        <dbReference type="ARBA" id="ARBA00013263"/>
    </source>
</evidence>
<dbReference type="InterPro" id="IPR016185">
    <property type="entry name" value="PreATP-grasp_dom_sf"/>
</dbReference>
<dbReference type="OrthoDB" id="9760256at2"/>
<evidence type="ECO:0000256" key="7">
    <source>
        <dbReference type="PROSITE-ProRule" id="PRU00409"/>
    </source>
</evidence>
<comment type="function">
    <text evidence="1">This protein is a component of the acetyl coenzyme A carboxylase complex; first, biotin carboxylase catalyzes the carboxylation of the carrier protein and then the transcarboxylase transfers the carboxyl group to form malonyl-CoA.</text>
</comment>
<keyword evidence="11" id="KW-1185">Reference proteome</keyword>
<evidence type="ECO:0000256" key="5">
    <source>
        <dbReference type="ARBA" id="ARBA00022840"/>
    </source>
</evidence>
<dbReference type="AlphaFoldDB" id="A0A2S2BVI1"/>
<reference evidence="10 11" key="1">
    <citation type="submission" date="2017-05" db="EMBL/GenBank/DDBJ databases">
        <title>Isolation of Rhodococcus sp. S2-17 biodegrading of BP-3.</title>
        <authorList>
            <person name="Lee Y."/>
            <person name="Kim K.H."/>
            <person name="Chun B.H."/>
            <person name="Jung H.S."/>
            <person name="Jeon C.O."/>
        </authorList>
    </citation>
    <scope>NUCLEOTIDE SEQUENCE [LARGE SCALE GENOMIC DNA]</scope>
    <source>
        <strain evidence="10 11">S2-17</strain>
    </source>
</reference>
<dbReference type="GO" id="GO:0046872">
    <property type="term" value="F:metal ion binding"/>
    <property type="evidence" value="ECO:0007669"/>
    <property type="project" value="InterPro"/>
</dbReference>
<dbReference type="GO" id="GO:0005524">
    <property type="term" value="F:ATP binding"/>
    <property type="evidence" value="ECO:0007669"/>
    <property type="project" value="UniProtKB-UniRule"/>
</dbReference>
<dbReference type="PANTHER" id="PTHR48095:SF2">
    <property type="entry name" value="BIOTIN CARBOXYLASE, CHLOROPLASTIC"/>
    <property type="match status" value="1"/>
</dbReference>
<dbReference type="Pfam" id="PF02785">
    <property type="entry name" value="Biotin_carb_C"/>
    <property type="match status" value="1"/>
</dbReference>
<dbReference type="InterPro" id="IPR011054">
    <property type="entry name" value="Rudment_hybrid_motif"/>
</dbReference>
<dbReference type="InterPro" id="IPR011761">
    <property type="entry name" value="ATP-grasp"/>
</dbReference>
<dbReference type="SUPFAM" id="SSF52440">
    <property type="entry name" value="PreATP-grasp domain"/>
    <property type="match status" value="1"/>
</dbReference>
<dbReference type="PROSITE" id="PS00867">
    <property type="entry name" value="CPSASE_2"/>
    <property type="match status" value="1"/>
</dbReference>
<organism evidence="10 11">
    <name type="scientific">Rhodococcus oxybenzonivorans</name>
    <dbReference type="NCBI Taxonomy" id="1990687"/>
    <lineage>
        <taxon>Bacteria</taxon>
        <taxon>Bacillati</taxon>
        <taxon>Actinomycetota</taxon>
        <taxon>Actinomycetes</taxon>
        <taxon>Mycobacteriales</taxon>
        <taxon>Nocardiaceae</taxon>
        <taxon>Rhodococcus</taxon>
    </lineage>
</organism>
<proteinExistence type="predicted"/>
<evidence type="ECO:0000313" key="11">
    <source>
        <dbReference type="Proteomes" id="UP000245711"/>
    </source>
</evidence>
<dbReference type="InterPro" id="IPR051602">
    <property type="entry name" value="ACC_Biotin_Carboxylase"/>
</dbReference>
<dbReference type="PANTHER" id="PTHR48095">
    <property type="entry name" value="PYRUVATE CARBOXYLASE SUBUNIT A"/>
    <property type="match status" value="1"/>
</dbReference>
<dbReference type="InterPro" id="IPR011764">
    <property type="entry name" value="Biotin_carboxylation_dom"/>
</dbReference>
<evidence type="ECO:0000256" key="3">
    <source>
        <dbReference type="ARBA" id="ARBA00022598"/>
    </source>
</evidence>